<protein>
    <recommendedName>
        <fullName evidence="2">DUF6535 domain-containing protein</fullName>
    </recommendedName>
</protein>
<dbReference type="InterPro" id="IPR045338">
    <property type="entry name" value="DUF6535"/>
</dbReference>
<organism evidence="3 4">
    <name type="scientific">Mycena pura</name>
    <dbReference type="NCBI Taxonomy" id="153505"/>
    <lineage>
        <taxon>Eukaryota</taxon>
        <taxon>Fungi</taxon>
        <taxon>Dikarya</taxon>
        <taxon>Basidiomycota</taxon>
        <taxon>Agaricomycotina</taxon>
        <taxon>Agaricomycetes</taxon>
        <taxon>Agaricomycetidae</taxon>
        <taxon>Agaricales</taxon>
        <taxon>Marasmiineae</taxon>
        <taxon>Mycenaceae</taxon>
        <taxon>Mycena</taxon>
    </lineage>
</organism>
<proteinExistence type="predicted"/>
<dbReference type="AlphaFoldDB" id="A0AAD6USH1"/>
<keyword evidence="4" id="KW-1185">Reference proteome</keyword>
<evidence type="ECO:0000259" key="2">
    <source>
        <dbReference type="Pfam" id="PF20153"/>
    </source>
</evidence>
<feature type="transmembrane region" description="Helical" evidence="1">
    <location>
        <begin position="73"/>
        <end position="92"/>
    </location>
</feature>
<evidence type="ECO:0000256" key="1">
    <source>
        <dbReference type="SAM" id="Phobius"/>
    </source>
</evidence>
<gene>
    <name evidence="3" type="ORF">GGX14DRAFT_505814</name>
</gene>
<evidence type="ECO:0000313" key="3">
    <source>
        <dbReference type="EMBL" id="KAJ7193627.1"/>
    </source>
</evidence>
<accession>A0AAD6USH1</accession>
<dbReference type="Pfam" id="PF20153">
    <property type="entry name" value="DUF6535"/>
    <property type="match status" value="1"/>
</dbReference>
<name>A0AAD6USH1_9AGAR</name>
<feature type="transmembrane region" description="Helical" evidence="1">
    <location>
        <begin position="148"/>
        <end position="171"/>
    </location>
</feature>
<feature type="transmembrane region" description="Helical" evidence="1">
    <location>
        <begin position="236"/>
        <end position="259"/>
    </location>
</feature>
<feature type="domain" description="DUF6535" evidence="2">
    <location>
        <begin position="52"/>
        <end position="232"/>
    </location>
</feature>
<feature type="non-terminal residue" evidence="3">
    <location>
        <position position="354"/>
    </location>
</feature>
<dbReference type="EMBL" id="JARJCW010000106">
    <property type="protein sequence ID" value="KAJ7193627.1"/>
    <property type="molecule type" value="Genomic_DNA"/>
</dbReference>
<evidence type="ECO:0000313" key="4">
    <source>
        <dbReference type="Proteomes" id="UP001219525"/>
    </source>
</evidence>
<keyword evidence="1" id="KW-0812">Transmembrane</keyword>
<comment type="caution">
    <text evidence="3">The sequence shown here is derived from an EMBL/GenBank/DDBJ whole genome shotgun (WGS) entry which is preliminary data.</text>
</comment>
<keyword evidence="1" id="KW-0472">Membrane</keyword>
<reference evidence="3" key="1">
    <citation type="submission" date="2023-03" db="EMBL/GenBank/DDBJ databases">
        <title>Massive genome expansion in bonnet fungi (Mycena s.s.) driven by repeated elements and novel gene families across ecological guilds.</title>
        <authorList>
            <consortium name="Lawrence Berkeley National Laboratory"/>
            <person name="Harder C.B."/>
            <person name="Miyauchi S."/>
            <person name="Viragh M."/>
            <person name="Kuo A."/>
            <person name="Thoen E."/>
            <person name="Andreopoulos B."/>
            <person name="Lu D."/>
            <person name="Skrede I."/>
            <person name="Drula E."/>
            <person name="Henrissat B."/>
            <person name="Morin E."/>
            <person name="Kohler A."/>
            <person name="Barry K."/>
            <person name="LaButti K."/>
            <person name="Morin E."/>
            <person name="Salamov A."/>
            <person name="Lipzen A."/>
            <person name="Mereny Z."/>
            <person name="Hegedus B."/>
            <person name="Baldrian P."/>
            <person name="Stursova M."/>
            <person name="Weitz H."/>
            <person name="Taylor A."/>
            <person name="Grigoriev I.V."/>
            <person name="Nagy L.G."/>
            <person name="Martin F."/>
            <person name="Kauserud H."/>
        </authorList>
    </citation>
    <scope>NUCLEOTIDE SEQUENCE</scope>
    <source>
        <strain evidence="3">9144</strain>
    </source>
</reference>
<dbReference type="Proteomes" id="UP001219525">
    <property type="component" value="Unassembled WGS sequence"/>
</dbReference>
<sequence>MDIQARFHHIERFFGMQKASGFASQVHQADDYEQKYEPDVQYEETSASARVWRVYMDESAIFDRDMMEEMRDALDVLLIFAALFSAVVTTFVSQTSQQLSPDYTKITASLMFQSVQIQLAILNGTSRDFISPSLLTPLTPFSADLATVWVNGLWFVSLTLSLVTALAAVVVKQWLNQYMRLPSGSVRDRALTRQFRFMGFERWHVAGIVGSLPVIVHVSVGLFLAGLAVFLTPLQFAISTAVTVIGVLVLALYCVVNFLPVIAPSCPYRTPVGDAVYSILPRAKAFFNLALRHIQRDADQAQSIPPMPTTLKALERSIVEKNSRLSVDAISWMLESSSNFSVRNIAAQAIADLP</sequence>
<feature type="transmembrane region" description="Helical" evidence="1">
    <location>
        <begin position="203"/>
        <end position="230"/>
    </location>
</feature>
<keyword evidence="1" id="KW-1133">Transmembrane helix</keyword>